<keyword evidence="4" id="KW-1185">Reference proteome</keyword>
<dbReference type="PANTHER" id="PTHR37305">
    <property type="entry name" value="INTEGRAL MEMBRANE PROTEIN-RELATED"/>
    <property type="match status" value="1"/>
</dbReference>
<feature type="transmembrane region" description="Helical" evidence="2">
    <location>
        <begin position="325"/>
        <end position="345"/>
    </location>
</feature>
<dbReference type="GO" id="GO:0140359">
    <property type="term" value="F:ABC-type transporter activity"/>
    <property type="evidence" value="ECO:0007669"/>
    <property type="project" value="InterPro"/>
</dbReference>
<name>A0A564W1Q9_9FIRM</name>
<dbReference type="AlphaFoldDB" id="A0A564W1Q9"/>
<dbReference type="EMBL" id="CABHNW010000076">
    <property type="protein sequence ID" value="VUX38548.1"/>
    <property type="molecule type" value="Genomic_DNA"/>
</dbReference>
<feature type="transmembrane region" description="Helical" evidence="2">
    <location>
        <begin position="382"/>
        <end position="402"/>
    </location>
</feature>
<reference evidence="3 4" key="1">
    <citation type="submission" date="2019-07" db="EMBL/GenBank/DDBJ databases">
        <authorList>
            <person name="Hibberd C M."/>
            <person name="Gehrig L. J."/>
            <person name="Chang H.-W."/>
            <person name="Venkatesh S."/>
        </authorList>
    </citation>
    <scope>NUCLEOTIDE SEQUENCE [LARGE SCALE GENOMIC DNA]</scope>
    <source>
        <strain evidence="3">Blautia_luti_SSTS_Bg7063</strain>
    </source>
</reference>
<keyword evidence="2" id="KW-0472">Membrane</keyword>
<feature type="transmembrane region" description="Helical" evidence="2">
    <location>
        <begin position="199"/>
        <end position="218"/>
    </location>
</feature>
<gene>
    <name evidence="3" type="ORF">RSSSTS7063_03345</name>
</gene>
<evidence type="ECO:0000313" key="4">
    <source>
        <dbReference type="Proteomes" id="UP000408482"/>
    </source>
</evidence>
<dbReference type="Proteomes" id="UP000408482">
    <property type="component" value="Unassembled WGS sequence"/>
</dbReference>
<dbReference type="Pfam" id="PF12679">
    <property type="entry name" value="ABC2_membrane_2"/>
    <property type="match status" value="1"/>
</dbReference>
<feature type="transmembrane region" description="Helical" evidence="2">
    <location>
        <begin position="297"/>
        <end position="318"/>
    </location>
</feature>
<organism evidence="3 4">
    <name type="scientific">Blautia luti</name>
    <dbReference type="NCBI Taxonomy" id="89014"/>
    <lineage>
        <taxon>Bacteria</taxon>
        <taxon>Bacillati</taxon>
        <taxon>Bacillota</taxon>
        <taxon>Clostridia</taxon>
        <taxon>Lachnospirales</taxon>
        <taxon>Lachnospiraceae</taxon>
        <taxon>Blautia</taxon>
    </lineage>
</organism>
<sequence length="436" mass="48309">MRLFRLELKRILKSRRTLILLAIALLLSVAMAYLPISFEGINRPNEDGTVTELDGLAAIKYKQDLYKTSAGEVTPDRIKSALETYQSCVREYGPVEEDGFPLTVYIEKIVPFRHLLMGLSEAFADPLTGIGADLMDIDPNDIDGAYYEKCAEHLQDVMRNEQRENETAQQKALEKYSELDTPFYLHSGISKDAFDYIEFYILFLAILCVAIAAPTFAGEYQTGGDSILRTTKYGHKQLAITKILAAFTLFVVTFLVGITVHILILDAAFGTDCLKTSFQMRYSIINLPNINLGQLQIILAAAGLLSVLATVSCTLFLSAKCKDTLTVLLISIVVLLMPLFAYVAMGATWLSTILPSAGIGMQNNFLSQLADFNYLNIGGMSFWTPHVILISAGIELSTWVLITYSYFPFSTSSANCCPKRWAVSASVSPGLKEWIR</sequence>
<dbReference type="PANTHER" id="PTHR37305:SF1">
    <property type="entry name" value="MEMBRANE PROTEIN"/>
    <property type="match status" value="1"/>
</dbReference>
<feature type="transmembrane region" description="Helical" evidence="2">
    <location>
        <begin position="239"/>
        <end position="264"/>
    </location>
</feature>
<keyword evidence="2" id="KW-0812">Transmembrane</keyword>
<keyword evidence="1" id="KW-0175">Coiled coil</keyword>
<dbReference type="GO" id="GO:0005886">
    <property type="term" value="C:plasma membrane"/>
    <property type="evidence" value="ECO:0007669"/>
    <property type="project" value="UniProtKB-SubCell"/>
</dbReference>
<evidence type="ECO:0000256" key="2">
    <source>
        <dbReference type="SAM" id="Phobius"/>
    </source>
</evidence>
<dbReference type="RefSeq" id="WP_243121662.1">
    <property type="nucleotide sequence ID" value="NZ_CABHNW010000076.1"/>
</dbReference>
<keyword evidence="2" id="KW-1133">Transmembrane helix</keyword>
<protein>
    <submittedName>
        <fullName evidence="3">ABC-2 family transporter protein</fullName>
    </submittedName>
</protein>
<feature type="coiled-coil region" evidence="1">
    <location>
        <begin position="151"/>
        <end position="178"/>
    </location>
</feature>
<evidence type="ECO:0000256" key="1">
    <source>
        <dbReference type="SAM" id="Coils"/>
    </source>
</evidence>
<proteinExistence type="predicted"/>
<evidence type="ECO:0000313" key="3">
    <source>
        <dbReference type="EMBL" id="VUX38548.1"/>
    </source>
</evidence>
<accession>A0A564W1Q9</accession>